<feature type="region of interest" description="Disordered" evidence="1">
    <location>
        <begin position="599"/>
        <end position="640"/>
    </location>
</feature>
<evidence type="ECO:0000313" key="3">
    <source>
        <dbReference type="Proteomes" id="UP000572268"/>
    </source>
</evidence>
<evidence type="ECO:0000256" key="1">
    <source>
        <dbReference type="SAM" id="MobiDB-lite"/>
    </source>
</evidence>
<feature type="compositionally biased region" description="Low complexity" evidence="1">
    <location>
        <begin position="559"/>
        <end position="571"/>
    </location>
</feature>
<dbReference type="Proteomes" id="UP000572268">
    <property type="component" value="Unassembled WGS sequence"/>
</dbReference>
<organism evidence="2 3">
    <name type="scientific">Perkinsus olseni</name>
    <name type="common">Perkinsus atlanticus</name>
    <dbReference type="NCBI Taxonomy" id="32597"/>
    <lineage>
        <taxon>Eukaryota</taxon>
        <taxon>Sar</taxon>
        <taxon>Alveolata</taxon>
        <taxon>Perkinsozoa</taxon>
        <taxon>Perkinsea</taxon>
        <taxon>Perkinsida</taxon>
        <taxon>Perkinsidae</taxon>
        <taxon>Perkinsus</taxon>
    </lineage>
</organism>
<gene>
    <name evidence="2" type="primary">ETF1_4</name>
    <name evidence="2" type="ORF">FOL46_002229</name>
</gene>
<protein>
    <submittedName>
        <fullName evidence="2">Electron transfer flavoprotein alpha-subunit</fullName>
    </submittedName>
</protein>
<sequence>MRARAASRLVDERHIIAARPFSAFRSPSWACAMDPSYAPSASAVHIPHPDDVASDQNGHRRQVSVTPSQSVRVGVDVGVRPSTESHIDIANMFPSTSEGDAIIPDATPNSEVPQTTPGMNVRHHPTTPFPVRAAVGLTTPPHLHSTGARSQQDALSQGQAIVTCRKKVYQAEILLYPGKKVRGPKRQSQIEAEQDKFTLERAKMEGNIEEVLVGWDLHSQLLPKGVYYHKRKKAYIASINISAANRQPGPLAAAARHRELAQALSATRGEFNGHMPPAPVLPPGTVVPPKPTTAKIDGPARQTLAEAISDRAKMESAASEEELMRIVHELRGPKARSTKRKSLNPDEKLPAGVYFKPESNCYQAQVSVNRRNIRGPPRQTLEEAISDRQRLLVAKAQGRAEEEVVLLKVDYQRTLALEGCVGGLMPGERSTGDRRARGRPKGSVSGANRFALQSIPPGGMMLPAPPPGMFPSAAEGGPPFNLPLFFAAQAAQQGATPEAEVPHPDYSTGTAEQILLLNQYIQQAAGVLADDNNVNSETTAAGGPAVPHEAHEDRSSSEAVVPSADPSGSSSAPPPPPTDTANDVVQAMLAASGMLDAANAAAAAAGVDPGNGQEIGGSMAPADANGDEDSGRPHKMQRVS</sequence>
<accession>A0A7J6MVT3</accession>
<feature type="region of interest" description="Disordered" evidence="1">
    <location>
        <begin position="42"/>
        <end position="68"/>
    </location>
</feature>
<dbReference type="EMBL" id="JABANN010000017">
    <property type="protein sequence ID" value="KAF4675290.1"/>
    <property type="molecule type" value="Genomic_DNA"/>
</dbReference>
<evidence type="ECO:0000313" key="2">
    <source>
        <dbReference type="EMBL" id="KAF4675290.1"/>
    </source>
</evidence>
<feature type="region of interest" description="Disordered" evidence="1">
    <location>
        <begin position="426"/>
        <end position="446"/>
    </location>
</feature>
<comment type="caution">
    <text evidence="2">The sequence shown here is derived from an EMBL/GenBank/DDBJ whole genome shotgun (WGS) entry which is preliminary data.</text>
</comment>
<reference evidence="2 3" key="1">
    <citation type="submission" date="2020-04" db="EMBL/GenBank/DDBJ databases">
        <title>Perkinsus olseni comparative genomics.</title>
        <authorList>
            <person name="Bogema D.R."/>
        </authorList>
    </citation>
    <scope>NUCLEOTIDE SEQUENCE [LARGE SCALE GENOMIC DNA]</scope>
    <source>
        <strain evidence="2">ATCC PRA-31</strain>
    </source>
</reference>
<feature type="region of interest" description="Disordered" evidence="1">
    <location>
        <begin position="535"/>
        <end position="586"/>
    </location>
</feature>
<dbReference type="AlphaFoldDB" id="A0A7J6MVT3"/>
<name>A0A7J6MVT3_PEROL</name>
<proteinExistence type="predicted"/>